<dbReference type="AlphaFoldDB" id="A0A6J7V5D3"/>
<organism evidence="1">
    <name type="scientific">freshwater metagenome</name>
    <dbReference type="NCBI Taxonomy" id="449393"/>
    <lineage>
        <taxon>unclassified sequences</taxon>
        <taxon>metagenomes</taxon>
        <taxon>ecological metagenomes</taxon>
    </lineage>
</organism>
<accession>A0A6J7V5D3</accession>
<name>A0A6J7V5D3_9ZZZZ</name>
<proteinExistence type="predicted"/>
<protein>
    <submittedName>
        <fullName evidence="1">Unannotated protein</fullName>
    </submittedName>
</protein>
<evidence type="ECO:0000313" key="1">
    <source>
        <dbReference type="EMBL" id="CAB5071297.1"/>
    </source>
</evidence>
<dbReference type="EMBL" id="CAFBRC010000004">
    <property type="protein sequence ID" value="CAB5071297.1"/>
    <property type="molecule type" value="Genomic_DNA"/>
</dbReference>
<reference evidence="1" key="1">
    <citation type="submission" date="2020-05" db="EMBL/GenBank/DDBJ databases">
        <authorList>
            <person name="Chiriac C."/>
            <person name="Salcher M."/>
            <person name="Ghai R."/>
            <person name="Kavagutti S V."/>
        </authorList>
    </citation>
    <scope>NUCLEOTIDE SEQUENCE</scope>
</reference>
<gene>
    <name evidence="1" type="ORF">UFOPK4367_00116</name>
</gene>
<sequence>MDGSGGELIGWDITGVNWLAATKVSWVALGERGIYFSQVFARLFEEIFAE</sequence>